<accession>A0A7X6RQW5</accession>
<proteinExistence type="predicted"/>
<dbReference type="EMBL" id="JAAXPG010000015">
    <property type="protein sequence ID" value="NKY99310.1"/>
    <property type="molecule type" value="Genomic_DNA"/>
</dbReference>
<sequence length="53" mass="5884">MNEDESNEHTVSGEEVQALLDALAVADIKRLVRASREGDGDEVEQIRRRYVGG</sequence>
<name>A0A7X6RQW5_9ACTN</name>
<dbReference type="AlphaFoldDB" id="A0A7X6RQW5"/>
<protein>
    <submittedName>
        <fullName evidence="1">Uncharacterized protein</fullName>
    </submittedName>
</protein>
<dbReference type="Proteomes" id="UP000553209">
    <property type="component" value="Unassembled WGS sequence"/>
</dbReference>
<evidence type="ECO:0000313" key="2">
    <source>
        <dbReference type="Proteomes" id="UP000553209"/>
    </source>
</evidence>
<organism evidence="1 2">
    <name type="scientific">Nocardiopsis alborubida</name>
    <dbReference type="NCBI Taxonomy" id="146802"/>
    <lineage>
        <taxon>Bacteria</taxon>
        <taxon>Bacillati</taxon>
        <taxon>Actinomycetota</taxon>
        <taxon>Actinomycetes</taxon>
        <taxon>Streptosporangiales</taxon>
        <taxon>Nocardiopsidaceae</taxon>
        <taxon>Nocardiopsis</taxon>
    </lineage>
</organism>
<reference evidence="1 2" key="1">
    <citation type="submission" date="2020-04" db="EMBL/GenBank/DDBJ databases">
        <title>MicrobeNet Type strains.</title>
        <authorList>
            <person name="Nicholson A.C."/>
        </authorList>
    </citation>
    <scope>NUCLEOTIDE SEQUENCE [LARGE SCALE GENOMIC DNA]</scope>
    <source>
        <strain evidence="1 2">ATCC 23612</strain>
    </source>
</reference>
<comment type="caution">
    <text evidence="1">The sequence shown here is derived from an EMBL/GenBank/DDBJ whole genome shotgun (WGS) entry which is preliminary data.</text>
</comment>
<evidence type="ECO:0000313" key="1">
    <source>
        <dbReference type="EMBL" id="NKY99310.1"/>
    </source>
</evidence>
<gene>
    <name evidence="1" type="ORF">HGB44_16805</name>
</gene>
<keyword evidence="2" id="KW-1185">Reference proteome</keyword>
<dbReference type="RefSeq" id="WP_168444039.1">
    <property type="nucleotide sequence ID" value="NZ_JAAXPG010000015.1"/>
</dbReference>